<evidence type="ECO:0000256" key="8">
    <source>
        <dbReference type="ARBA" id="ARBA00023326"/>
    </source>
</evidence>
<dbReference type="PANTHER" id="PTHR31490:SF88">
    <property type="entry name" value="BETA-XYLANASE"/>
    <property type="match status" value="1"/>
</dbReference>
<dbReference type="InterPro" id="IPR001000">
    <property type="entry name" value="GH10_dom"/>
</dbReference>
<evidence type="ECO:0000256" key="2">
    <source>
        <dbReference type="ARBA" id="ARBA00007495"/>
    </source>
</evidence>
<keyword evidence="6 10" id="KW-0119">Carbohydrate metabolism</keyword>
<dbReference type="InterPro" id="IPR044846">
    <property type="entry name" value="GH10"/>
</dbReference>
<keyword evidence="3" id="KW-0858">Xylan degradation</keyword>
<comment type="similarity">
    <text evidence="2 10">Belongs to the glycosyl hydrolase 10 (cellulase F) family.</text>
</comment>
<keyword evidence="13" id="KW-1185">Reference proteome</keyword>
<keyword evidence="7 10" id="KW-0326">Glycosidase</keyword>
<gene>
    <name evidence="12" type="ORF">V1468_12525</name>
</gene>
<feature type="active site" description="Nucleophile" evidence="9">
    <location>
        <position position="286"/>
    </location>
</feature>
<proteinExistence type="inferred from homology"/>
<evidence type="ECO:0000256" key="10">
    <source>
        <dbReference type="RuleBase" id="RU361174"/>
    </source>
</evidence>
<comment type="caution">
    <text evidence="12">The sequence shown here is derived from an EMBL/GenBank/DDBJ whole genome shotgun (WGS) entry which is preliminary data.</text>
</comment>
<feature type="domain" description="GH10" evidence="11">
    <location>
        <begin position="63"/>
        <end position="370"/>
    </location>
</feature>
<dbReference type="RefSeq" id="WP_331810567.1">
    <property type="nucleotide sequence ID" value="NZ_JAZHOU010000004.1"/>
</dbReference>
<evidence type="ECO:0000256" key="6">
    <source>
        <dbReference type="ARBA" id="ARBA00023277"/>
    </source>
</evidence>
<comment type="catalytic activity">
    <reaction evidence="1 10">
        <text>Endohydrolysis of (1-&gt;4)-beta-D-xylosidic linkages in xylans.</text>
        <dbReference type="EC" id="3.2.1.8"/>
    </reaction>
</comment>
<dbReference type="Pfam" id="PF00331">
    <property type="entry name" value="Glyco_hydro_10"/>
    <property type="match status" value="1"/>
</dbReference>
<keyword evidence="5 10" id="KW-0378">Hydrolase</keyword>
<sequence length="377" mass="42706">MKIKNFLKTLIIIFIVSCSSSDDSGVNVGGPSGGNNGGQEPVEYLKEHVSFPIGVALSYEQIASNTNSMINYREVMNNEFNSLTFGNEMKMYNMFPAPDTYDWSDGDDLVAYAQEHGMRIHGHTLLWHPEYSIPNWLESFSGTDQEFEDQVKNYIINTVAHFAEFEDDNGNPIVESWDVVNEALTSEAMNAVFRQRIGEDYVAKCHQWARQGDANVKLFYNDYNIAGDPNKRNEILSMVNNFIANGVPIDGVGMQMHLNHNWPSPSELQTAIQQVSDTGLLVHISEIDVKVNYNDDITEFTSERAQAQSDQYQRAAYYYKTIVPSSQQFGVTVWGLRDIDSWLYDNGTDWPLLFDNNFDRKQAYIGFTNGLKGISPD</sequence>
<protein>
    <recommendedName>
        <fullName evidence="10">Beta-xylanase</fullName>
        <ecNumber evidence="10">3.2.1.8</ecNumber>
    </recommendedName>
</protein>
<keyword evidence="4" id="KW-0732">Signal</keyword>
<dbReference type="EC" id="3.2.1.8" evidence="10"/>
<evidence type="ECO:0000256" key="1">
    <source>
        <dbReference type="ARBA" id="ARBA00000681"/>
    </source>
</evidence>
<dbReference type="InterPro" id="IPR031158">
    <property type="entry name" value="GH10_AS"/>
</dbReference>
<dbReference type="Gene3D" id="3.20.20.80">
    <property type="entry name" value="Glycosidases"/>
    <property type="match status" value="1"/>
</dbReference>
<evidence type="ECO:0000313" key="13">
    <source>
        <dbReference type="Proteomes" id="UP001356704"/>
    </source>
</evidence>
<dbReference type="SMART" id="SM00633">
    <property type="entry name" value="Glyco_10"/>
    <property type="match status" value="1"/>
</dbReference>
<evidence type="ECO:0000256" key="9">
    <source>
        <dbReference type="PROSITE-ProRule" id="PRU10061"/>
    </source>
</evidence>
<dbReference type="PRINTS" id="PR00134">
    <property type="entry name" value="GLHYDRLASE10"/>
</dbReference>
<dbReference type="EMBL" id="JAZHOU010000004">
    <property type="protein sequence ID" value="MEF3079835.1"/>
    <property type="molecule type" value="Genomic_DNA"/>
</dbReference>
<name>A0ABU7W869_9FLAO</name>
<evidence type="ECO:0000256" key="4">
    <source>
        <dbReference type="ARBA" id="ARBA00022729"/>
    </source>
</evidence>
<dbReference type="InterPro" id="IPR017853">
    <property type="entry name" value="GH"/>
</dbReference>
<evidence type="ECO:0000259" key="11">
    <source>
        <dbReference type="PROSITE" id="PS51760"/>
    </source>
</evidence>
<evidence type="ECO:0000313" key="12">
    <source>
        <dbReference type="EMBL" id="MEF3079835.1"/>
    </source>
</evidence>
<accession>A0ABU7W869</accession>
<organism evidence="12 13">
    <name type="scientific">Winogradskyella poriferorum</name>
    <dbReference type="NCBI Taxonomy" id="307627"/>
    <lineage>
        <taxon>Bacteria</taxon>
        <taxon>Pseudomonadati</taxon>
        <taxon>Bacteroidota</taxon>
        <taxon>Flavobacteriia</taxon>
        <taxon>Flavobacteriales</taxon>
        <taxon>Flavobacteriaceae</taxon>
        <taxon>Winogradskyella</taxon>
    </lineage>
</organism>
<dbReference type="PROSITE" id="PS00591">
    <property type="entry name" value="GH10_1"/>
    <property type="match status" value="1"/>
</dbReference>
<dbReference type="SUPFAM" id="SSF51445">
    <property type="entry name" value="(Trans)glycosidases"/>
    <property type="match status" value="1"/>
</dbReference>
<reference evidence="12 13" key="1">
    <citation type="submission" date="2024-02" db="EMBL/GenBank/DDBJ databases">
        <title>Winogradskyella poriferorum JCM 12885.</title>
        <authorList>
            <person name="Zhang D.-F."/>
            <person name="Fu Z.-Y."/>
        </authorList>
    </citation>
    <scope>NUCLEOTIDE SEQUENCE [LARGE SCALE GENOMIC DNA]</scope>
    <source>
        <strain evidence="12 13">JCM 12885</strain>
    </source>
</reference>
<dbReference type="PROSITE" id="PS51760">
    <property type="entry name" value="GH10_2"/>
    <property type="match status" value="1"/>
</dbReference>
<evidence type="ECO:0000256" key="3">
    <source>
        <dbReference type="ARBA" id="ARBA00022651"/>
    </source>
</evidence>
<dbReference type="PANTHER" id="PTHR31490">
    <property type="entry name" value="GLYCOSYL HYDROLASE"/>
    <property type="match status" value="1"/>
</dbReference>
<keyword evidence="8 10" id="KW-0624">Polysaccharide degradation</keyword>
<evidence type="ECO:0000256" key="7">
    <source>
        <dbReference type="ARBA" id="ARBA00023295"/>
    </source>
</evidence>
<dbReference type="Proteomes" id="UP001356704">
    <property type="component" value="Unassembled WGS sequence"/>
</dbReference>
<evidence type="ECO:0000256" key="5">
    <source>
        <dbReference type="ARBA" id="ARBA00022801"/>
    </source>
</evidence>